<keyword evidence="3" id="KW-1185">Reference proteome</keyword>
<organism evidence="2 3">
    <name type="scientific">Polyplosphaeria fusca</name>
    <dbReference type="NCBI Taxonomy" id="682080"/>
    <lineage>
        <taxon>Eukaryota</taxon>
        <taxon>Fungi</taxon>
        <taxon>Dikarya</taxon>
        <taxon>Ascomycota</taxon>
        <taxon>Pezizomycotina</taxon>
        <taxon>Dothideomycetes</taxon>
        <taxon>Pleosporomycetidae</taxon>
        <taxon>Pleosporales</taxon>
        <taxon>Tetraplosphaeriaceae</taxon>
        <taxon>Polyplosphaeria</taxon>
    </lineage>
</organism>
<proteinExistence type="predicted"/>
<comment type="caution">
    <text evidence="2">The sequence shown here is derived from an EMBL/GenBank/DDBJ whole genome shotgun (WGS) entry which is preliminary data.</text>
</comment>
<dbReference type="GO" id="GO:0051920">
    <property type="term" value="F:peroxiredoxin activity"/>
    <property type="evidence" value="ECO:0007669"/>
    <property type="project" value="InterPro"/>
</dbReference>
<dbReference type="AlphaFoldDB" id="A0A9P4QV40"/>
<sequence length="195" mass="20482">MPNDRFPPPPPSLHTPQQASALASATTAIHAAYGPNAPILITDASGALQGPFSILLHTPSTFEPYVHFASAVVTLPNLSARERELVALACVSVTRAPYVRYAHRRIGVGVGLSEGQVREAGEGRVPGGLGGEREEVVFEVGLGMGRGFGRVAEEEWGRGVRVLGVEGMSAVAQVVGVFLLASCFDNVRGREVVEG</sequence>
<dbReference type="SUPFAM" id="SSF69118">
    <property type="entry name" value="AhpD-like"/>
    <property type="match status" value="1"/>
</dbReference>
<evidence type="ECO:0000313" key="2">
    <source>
        <dbReference type="EMBL" id="KAF2732130.1"/>
    </source>
</evidence>
<evidence type="ECO:0000313" key="3">
    <source>
        <dbReference type="Proteomes" id="UP000799444"/>
    </source>
</evidence>
<protein>
    <recommendedName>
        <fullName evidence="1">Carboxymuconolactone decarboxylase-like domain-containing protein</fullName>
    </recommendedName>
</protein>
<gene>
    <name evidence="2" type="ORF">EJ04DRAFT_578570</name>
</gene>
<dbReference type="Gene3D" id="1.20.1290.10">
    <property type="entry name" value="AhpD-like"/>
    <property type="match status" value="1"/>
</dbReference>
<dbReference type="Proteomes" id="UP000799444">
    <property type="component" value="Unassembled WGS sequence"/>
</dbReference>
<feature type="domain" description="Carboxymuconolactone decarboxylase-like" evidence="1">
    <location>
        <begin position="59"/>
        <end position="126"/>
    </location>
</feature>
<name>A0A9P4QV40_9PLEO</name>
<dbReference type="InterPro" id="IPR029032">
    <property type="entry name" value="AhpD-like"/>
</dbReference>
<reference evidence="2" key="1">
    <citation type="journal article" date="2020" name="Stud. Mycol.">
        <title>101 Dothideomycetes genomes: a test case for predicting lifestyles and emergence of pathogens.</title>
        <authorList>
            <person name="Haridas S."/>
            <person name="Albert R."/>
            <person name="Binder M."/>
            <person name="Bloem J."/>
            <person name="Labutti K."/>
            <person name="Salamov A."/>
            <person name="Andreopoulos B."/>
            <person name="Baker S."/>
            <person name="Barry K."/>
            <person name="Bills G."/>
            <person name="Bluhm B."/>
            <person name="Cannon C."/>
            <person name="Castanera R."/>
            <person name="Culley D."/>
            <person name="Daum C."/>
            <person name="Ezra D."/>
            <person name="Gonzalez J."/>
            <person name="Henrissat B."/>
            <person name="Kuo A."/>
            <person name="Liang C."/>
            <person name="Lipzen A."/>
            <person name="Lutzoni F."/>
            <person name="Magnuson J."/>
            <person name="Mondo S."/>
            <person name="Nolan M."/>
            <person name="Ohm R."/>
            <person name="Pangilinan J."/>
            <person name="Park H.-J."/>
            <person name="Ramirez L."/>
            <person name="Alfaro M."/>
            <person name="Sun H."/>
            <person name="Tritt A."/>
            <person name="Yoshinaga Y."/>
            <person name="Zwiers L.-H."/>
            <person name="Turgeon B."/>
            <person name="Goodwin S."/>
            <person name="Spatafora J."/>
            <person name="Crous P."/>
            <person name="Grigoriev I."/>
        </authorList>
    </citation>
    <scope>NUCLEOTIDE SEQUENCE</scope>
    <source>
        <strain evidence="2">CBS 125425</strain>
    </source>
</reference>
<dbReference type="InterPro" id="IPR003779">
    <property type="entry name" value="CMD-like"/>
</dbReference>
<dbReference type="EMBL" id="ML996182">
    <property type="protein sequence ID" value="KAF2732130.1"/>
    <property type="molecule type" value="Genomic_DNA"/>
</dbReference>
<accession>A0A9P4QV40</accession>
<evidence type="ECO:0000259" key="1">
    <source>
        <dbReference type="Pfam" id="PF02627"/>
    </source>
</evidence>
<dbReference type="Pfam" id="PF02627">
    <property type="entry name" value="CMD"/>
    <property type="match status" value="1"/>
</dbReference>
<dbReference type="OrthoDB" id="2567457at2759"/>